<sequence>MTITIVRPIDSGIQTISYLNPEVLPQLPSILLKEMMHAHASGFIPNIELTKSYKLKDLSLKMEVAEIRARSHEIDISFAQLYAECFDLIINMSTGVFALGEAFDEEIRNARASYLYVPLSENRLGLAMILTTFLAECLGAIEIASLRSHCVA</sequence>
<dbReference type="AlphaFoldDB" id="U4KW15"/>
<organism evidence="1 2">
    <name type="scientific">Pyronema omphalodes (strain CBS 100304)</name>
    <name type="common">Pyronema confluens</name>
    <dbReference type="NCBI Taxonomy" id="1076935"/>
    <lineage>
        <taxon>Eukaryota</taxon>
        <taxon>Fungi</taxon>
        <taxon>Dikarya</taxon>
        <taxon>Ascomycota</taxon>
        <taxon>Pezizomycotina</taxon>
        <taxon>Pezizomycetes</taxon>
        <taxon>Pezizales</taxon>
        <taxon>Pyronemataceae</taxon>
        <taxon>Pyronema</taxon>
    </lineage>
</organism>
<accession>U4KW15</accession>
<proteinExistence type="predicted"/>
<keyword evidence="2" id="KW-1185">Reference proteome</keyword>
<dbReference type="EMBL" id="HF935261">
    <property type="protein sequence ID" value="CCX05567.1"/>
    <property type="molecule type" value="Genomic_DNA"/>
</dbReference>
<name>U4KW15_PYROM</name>
<evidence type="ECO:0000313" key="2">
    <source>
        <dbReference type="Proteomes" id="UP000018144"/>
    </source>
</evidence>
<dbReference type="Proteomes" id="UP000018144">
    <property type="component" value="Unassembled WGS sequence"/>
</dbReference>
<protein>
    <submittedName>
        <fullName evidence="1">Uncharacterized protein</fullName>
    </submittedName>
</protein>
<reference evidence="1 2" key="1">
    <citation type="journal article" date="2013" name="PLoS Genet.">
        <title>The genome and development-dependent transcriptomes of Pyronema confluens: a window into fungal evolution.</title>
        <authorList>
            <person name="Traeger S."/>
            <person name="Altegoer F."/>
            <person name="Freitag M."/>
            <person name="Gabaldon T."/>
            <person name="Kempken F."/>
            <person name="Kumar A."/>
            <person name="Marcet-Houben M."/>
            <person name="Poggeler S."/>
            <person name="Stajich J.E."/>
            <person name="Nowrousian M."/>
        </authorList>
    </citation>
    <scope>NUCLEOTIDE SEQUENCE [LARGE SCALE GENOMIC DNA]</scope>
    <source>
        <strain evidence="2">CBS 100304</strain>
        <tissue evidence="1">Vegetative mycelium</tissue>
    </source>
</reference>
<evidence type="ECO:0000313" key="1">
    <source>
        <dbReference type="EMBL" id="CCX05567.1"/>
    </source>
</evidence>
<gene>
    <name evidence="1" type="ORF">PCON_05154</name>
</gene>